<dbReference type="EMBL" id="DWWK01000035">
    <property type="protein sequence ID" value="HJC37991.1"/>
    <property type="molecule type" value="Genomic_DNA"/>
</dbReference>
<sequence length="212" mass="24596">MKKKIAAVATALLVLLLGIRIWMVNREIESPEVVQFEMGEEAEIGRNIFNDRVENMNGYSVTAESARIMTYEDYLKKYGYNEEEDGVLFEEDSMLRPEMIYEVDILVKNYNEEDNTGCGISYSDYKLTASDFMLSVSSPLYWIANDIAEENQNLMMSFRLRPESEMRFHLPFYFAPESPAESVSEEAVRDADLQLVLSLYPEQRQIRIDETE</sequence>
<reference evidence="1" key="2">
    <citation type="submission" date="2021-04" db="EMBL/GenBank/DDBJ databases">
        <authorList>
            <person name="Gilroy R."/>
        </authorList>
    </citation>
    <scope>NUCLEOTIDE SEQUENCE</scope>
    <source>
        <strain evidence="1">ChiGjej1B1-1692</strain>
    </source>
</reference>
<evidence type="ECO:0000313" key="2">
    <source>
        <dbReference type="Proteomes" id="UP000823894"/>
    </source>
</evidence>
<dbReference type="InterPro" id="IPR032209">
    <property type="entry name" value="DUF5028"/>
</dbReference>
<protein>
    <submittedName>
        <fullName evidence="1">DUF5028 domain-containing protein</fullName>
    </submittedName>
</protein>
<comment type="caution">
    <text evidence="1">The sequence shown here is derived from an EMBL/GenBank/DDBJ whole genome shotgun (WGS) entry which is preliminary data.</text>
</comment>
<dbReference type="AlphaFoldDB" id="A0A9D2NUY3"/>
<dbReference type="Pfam" id="PF16431">
    <property type="entry name" value="DUF5028"/>
    <property type="match status" value="1"/>
</dbReference>
<proteinExistence type="predicted"/>
<name>A0A9D2NUY3_9FIRM</name>
<reference evidence="1" key="1">
    <citation type="journal article" date="2021" name="PeerJ">
        <title>Extensive microbial diversity within the chicken gut microbiome revealed by metagenomics and culture.</title>
        <authorList>
            <person name="Gilroy R."/>
            <person name="Ravi A."/>
            <person name="Getino M."/>
            <person name="Pursley I."/>
            <person name="Horton D.L."/>
            <person name="Alikhan N.F."/>
            <person name="Baker D."/>
            <person name="Gharbi K."/>
            <person name="Hall N."/>
            <person name="Watson M."/>
            <person name="Adriaenssens E.M."/>
            <person name="Foster-Nyarko E."/>
            <person name="Jarju S."/>
            <person name="Secka A."/>
            <person name="Antonio M."/>
            <person name="Oren A."/>
            <person name="Chaudhuri R.R."/>
            <person name="La Ragione R."/>
            <person name="Hildebrand F."/>
            <person name="Pallen M.J."/>
        </authorList>
    </citation>
    <scope>NUCLEOTIDE SEQUENCE</scope>
    <source>
        <strain evidence="1">ChiGjej1B1-1692</strain>
    </source>
</reference>
<organism evidence="1 2">
    <name type="scientific">Candidatus Mediterraneibacter faecigallinarum</name>
    <dbReference type="NCBI Taxonomy" id="2838669"/>
    <lineage>
        <taxon>Bacteria</taxon>
        <taxon>Bacillati</taxon>
        <taxon>Bacillota</taxon>
        <taxon>Clostridia</taxon>
        <taxon>Lachnospirales</taxon>
        <taxon>Lachnospiraceae</taxon>
        <taxon>Mediterraneibacter</taxon>
    </lineage>
</organism>
<dbReference type="Proteomes" id="UP000823894">
    <property type="component" value="Unassembled WGS sequence"/>
</dbReference>
<accession>A0A9D2NUY3</accession>
<evidence type="ECO:0000313" key="1">
    <source>
        <dbReference type="EMBL" id="HJC37991.1"/>
    </source>
</evidence>
<gene>
    <name evidence="1" type="ORF">H9757_02845</name>
</gene>